<dbReference type="AlphaFoldDB" id="G7YTE1"/>
<organism evidence="1 2">
    <name type="scientific">Clonorchis sinensis</name>
    <name type="common">Chinese liver fluke</name>
    <dbReference type="NCBI Taxonomy" id="79923"/>
    <lineage>
        <taxon>Eukaryota</taxon>
        <taxon>Metazoa</taxon>
        <taxon>Spiralia</taxon>
        <taxon>Lophotrochozoa</taxon>
        <taxon>Platyhelminthes</taxon>
        <taxon>Trematoda</taxon>
        <taxon>Digenea</taxon>
        <taxon>Opisthorchiida</taxon>
        <taxon>Opisthorchiata</taxon>
        <taxon>Opisthorchiidae</taxon>
        <taxon>Clonorchis</taxon>
    </lineage>
</organism>
<gene>
    <name evidence="1" type="ORF">CLF_110306</name>
</gene>
<protein>
    <submittedName>
        <fullName evidence="1">Uncharacterized protein</fullName>
    </submittedName>
</protein>
<proteinExistence type="predicted"/>
<reference evidence="1" key="1">
    <citation type="journal article" date="2011" name="Genome Biol.">
        <title>The draft genome of the carcinogenic human liver fluke Clonorchis sinensis.</title>
        <authorList>
            <person name="Wang X."/>
            <person name="Chen W."/>
            <person name="Huang Y."/>
            <person name="Sun J."/>
            <person name="Men J."/>
            <person name="Liu H."/>
            <person name="Luo F."/>
            <person name="Guo L."/>
            <person name="Lv X."/>
            <person name="Deng C."/>
            <person name="Zhou C."/>
            <person name="Fan Y."/>
            <person name="Li X."/>
            <person name="Huang L."/>
            <person name="Hu Y."/>
            <person name="Liang C."/>
            <person name="Hu X."/>
            <person name="Xu J."/>
            <person name="Yu X."/>
        </authorList>
    </citation>
    <scope>NUCLEOTIDE SEQUENCE [LARGE SCALE GENOMIC DNA]</scope>
    <source>
        <strain evidence="1">Henan</strain>
    </source>
</reference>
<keyword evidence="2" id="KW-1185">Reference proteome</keyword>
<sequence length="192" mass="21649">MPRRWACVSGSADANKWILDVLNGVRNQWIRPRWCWHSRYLLKDNLTEIPLASAERRLNHAGKTEELDCTTAQGNSAIDSSDPSPPLNADSIMLVKLRNWIARRLKGTVQLTPPVSTRFDHLKPEAYRSVQHAQSPVSLLDSDQNEREIFGPNDECDSIASNEIVRIGKSGQPIIAQHSFARLADGCRIRTR</sequence>
<accession>G7YTE1</accession>
<dbReference type="EMBL" id="DF144189">
    <property type="protein sequence ID" value="GAA56221.1"/>
    <property type="molecule type" value="Genomic_DNA"/>
</dbReference>
<name>G7YTE1_CLOSI</name>
<dbReference type="Proteomes" id="UP000008909">
    <property type="component" value="Unassembled WGS sequence"/>
</dbReference>
<reference key="2">
    <citation type="submission" date="2011-10" db="EMBL/GenBank/DDBJ databases">
        <title>The genome and transcriptome sequence of Clonorchis sinensis provide insights into the carcinogenic liver fluke.</title>
        <authorList>
            <person name="Wang X."/>
            <person name="Huang Y."/>
            <person name="Chen W."/>
            <person name="Liu H."/>
            <person name="Guo L."/>
            <person name="Chen Y."/>
            <person name="Luo F."/>
            <person name="Zhou W."/>
            <person name="Sun J."/>
            <person name="Mao Q."/>
            <person name="Liang P."/>
            <person name="Zhou C."/>
            <person name="Tian Y."/>
            <person name="Men J."/>
            <person name="Lv X."/>
            <person name="Huang L."/>
            <person name="Zhou J."/>
            <person name="Hu Y."/>
            <person name="Li R."/>
            <person name="Zhang F."/>
            <person name="Lei H."/>
            <person name="Li X."/>
            <person name="Hu X."/>
            <person name="Liang C."/>
            <person name="Xu J."/>
            <person name="Wu Z."/>
            <person name="Yu X."/>
        </authorList>
    </citation>
    <scope>NUCLEOTIDE SEQUENCE</scope>
    <source>
        <strain>Henan</strain>
    </source>
</reference>
<evidence type="ECO:0000313" key="2">
    <source>
        <dbReference type="Proteomes" id="UP000008909"/>
    </source>
</evidence>
<evidence type="ECO:0000313" key="1">
    <source>
        <dbReference type="EMBL" id="GAA56221.1"/>
    </source>
</evidence>